<dbReference type="Gene3D" id="3.40.50.10330">
    <property type="entry name" value="Probable inorganic polyphosphate/atp-NAD kinase, domain 1"/>
    <property type="match status" value="1"/>
</dbReference>
<dbReference type="PANTHER" id="PTHR12358">
    <property type="entry name" value="SPHINGOSINE KINASE"/>
    <property type="match status" value="1"/>
</dbReference>
<evidence type="ECO:0000256" key="5">
    <source>
        <dbReference type="ARBA" id="ARBA00022723"/>
    </source>
</evidence>
<dbReference type="InterPro" id="IPR045540">
    <property type="entry name" value="YegS/DAGK_C"/>
</dbReference>
<comment type="similarity">
    <text evidence="2">Belongs to the diacylglycerol/lipid kinase family.</text>
</comment>
<dbReference type="SUPFAM" id="SSF111331">
    <property type="entry name" value="NAD kinase/diacylglycerol kinase-like"/>
    <property type="match status" value="1"/>
</dbReference>
<dbReference type="InterPro" id="IPR017438">
    <property type="entry name" value="ATP-NAD_kinase_N"/>
</dbReference>
<evidence type="ECO:0000256" key="4">
    <source>
        <dbReference type="ARBA" id="ARBA00022679"/>
    </source>
</evidence>
<evidence type="ECO:0000256" key="1">
    <source>
        <dbReference type="ARBA" id="ARBA00001946"/>
    </source>
</evidence>
<keyword evidence="6" id="KW-0547">Nucleotide-binding</keyword>
<dbReference type="RefSeq" id="WP_007287059.1">
    <property type="nucleotide sequence ID" value="NZ_CABIXZ010000001.1"/>
</dbReference>
<dbReference type="InterPro" id="IPR050187">
    <property type="entry name" value="Lipid_Phosphate_FormReg"/>
</dbReference>
<dbReference type="GO" id="GO:0005524">
    <property type="term" value="F:ATP binding"/>
    <property type="evidence" value="ECO:0007669"/>
    <property type="project" value="UniProtKB-KW"/>
</dbReference>
<proteinExistence type="inferred from homology"/>
<keyword evidence="12" id="KW-1208">Phospholipid metabolism</keyword>
<dbReference type="EC" id="2.7.1.107" evidence="14"/>
<organism evidence="14">
    <name type="scientific">Intestinibacter bartlettii</name>
    <dbReference type="NCBI Taxonomy" id="261299"/>
    <lineage>
        <taxon>Bacteria</taxon>
        <taxon>Bacillati</taxon>
        <taxon>Bacillota</taxon>
        <taxon>Clostridia</taxon>
        <taxon>Peptostreptococcales</taxon>
        <taxon>Peptostreptococcaceae</taxon>
        <taxon>Intestinibacter</taxon>
    </lineage>
</organism>
<evidence type="ECO:0000256" key="10">
    <source>
        <dbReference type="ARBA" id="ARBA00023098"/>
    </source>
</evidence>
<dbReference type="GO" id="GO:0046872">
    <property type="term" value="F:metal ion binding"/>
    <property type="evidence" value="ECO:0007669"/>
    <property type="project" value="UniProtKB-KW"/>
</dbReference>
<evidence type="ECO:0000256" key="7">
    <source>
        <dbReference type="ARBA" id="ARBA00022777"/>
    </source>
</evidence>
<dbReference type="PANTHER" id="PTHR12358:SF106">
    <property type="entry name" value="LIPID KINASE YEGS"/>
    <property type="match status" value="1"/>
</dbReference>
<keyword evidence="10" id="KW-0443">Lipid metabolism</keyword>
<evidence type="ECO:0000256" key="2">
    <source>
        <dbReference type="ARBA" id="ARBA00005983"/>
    </source>
</evidence>
<keyword evidence="5" id="KW-0479">Metal-binding</keyword>
<dbReference type="NCBIfam" id="NF009605">
    <property type="entry name" value="PRK13059.1"/>
    <property type="match status" value="1"/>
</dbReference>
<keyword evidence="11" id="KW-0594">Phospholipid biosynthesis</keyword>
<feature type="domain" description="DAGKc" evidence="13">
    <location>
        <begin position="1"/>
        <end position="130"/>
    </location>
</feature>
<keyword evidence="7 14" id="KW-0418">Kinase</keyword>
<gene>
    <name evidence="14" type="primary">dagK</name>
    <name evidence="14" type="ORF">IBLFYP30_02169</name>
</gene>
<dbReference type="SMART" id="SM00046">
    <property type="entry name" value="DAGKc"/>
    <property type="match status" value="1"/>
</dbReference>
<dbReference type="PROSITE" id="PS50146">
    <property type="entry name" value="DAGK"/>
    <property type="match status" value="1"/>
</dbReference>
<keyword evidence="8" id="KW-0067">ATP-binding</keyword>
<evidence type="ECO:0000256" key="11">
    <source>
        <dbReference type="ARBA" id="ARBA00023209"/>
    </source>
</evidence>
<name>A0A6N3DJT6_9FIRM</name>
<dbReference type="InterPro" id="IPR001206">
    <property type="entry name" value="Diacylglycerol_kinase_cat_dom"/>
</dbReference>
<sequence length="295" mass="33437">MKKVKFIYNPNSGDKRIKNEIDTIIQIYQAYDYCVVPYRLTKTRPNEDAFWDIDDNYDHVLLSGGDGTIDLLINIIKKLEIDIPIGILPSGTANDFANAINYPHDVKKCIEKIISSKPKYVDIGKINDRYFINVASAGMFTDVSQKINPDFKNTIGKVSYYIKGIEEALNMRQFKIKVTSDEMNYDGDMYLMLVFNGKSAGNINLAYKAEIDDGYLDVIIVKGMPIPKTLPLLINILKGEHLEGYNENEILFFKTKKVTIECEDKLGTDIDGEKGPDFPLTIECIKDGIQLLGYE</sequence>
<reference evidence="14" key="1">
    <citation type="submission" date="2019-11" db="EMBL/GenBank/DDBJ databases">
        <authorList>
            <person name="Feng L."/>
        </authorList>
    </citation>
    <scope>NUCLEOTIDE SEQUENCE</scope>
    <source>
        <strain evidence="14">IbartlettiiLFYP30</strain>
    </source>
</reference>
<dbReference type="GeneID" id="89565011"/>
<dbReference type="EMBL" id="CACRUE010000033">
    <property type="protein sequence ID" value="VYU25903.1"/>
    <property type="molecule type" value="Genomic_DNA"/>
</dbReference>
<evidence type="ECO:0000313" key="14">
    <source>
        <dbReference type="EMBL" id="VYU25903.1"/>
    </source>
</evidence>
<accession>A0A6N3DJT6</accession>
<dbReference type="AlphaFoldDB" id="A0A6N3DJT6"/>
<comment type="cofactor">
    <cofactor evidence="1">
        <name>Mg(2+)</name>
        <dbReference type="ChEBI" id="CHEBI:18420"/>
    </cofactor>
</comment>
<keyword evidence="9" id="KW-0460">Magnesium</keyword>
<evidence type="ECO:0000256" key="3">
    <source>
        <dbReference type="ARBA" id="ARBA00022516"/>
    </source>
</evidence>
<dbReference type="GO" id="GO:0005886">
    <property type="term" value="C:plasma membrane"/>
    <property type="evidence" value="ECO:0007669"/>
    <property type="project" value="TreeGrafter"/>
</dbReference>
<dbReference type="InterPro" id="IPR016064">
    <property type="entry name" value="NAD/diacylglycerol_kinase_sf"/>
</dbReference>
<dbReference type="GO" id="GO:0004143">
    <property type="term" value="F:ATP-dependent diacylglycerol kinase activity"/>
    <property type="evidence" value="ECO:0007669"/>
    <property type="project" value="UniProtKB-EC"/>
</dbReference>
<dbReference type="Pfam" id="PF00781">
    <property type="entry name" value="DAGK_cat"/>
    <property type="match status" value="1"/>
</dbReference>
<dbReference type="Pfam" id="PF19279">
    <property type="entry name" value="YegS_C"/>
    <property type="match status" value="1"/>
</dbReference>
<evidence type="ECO:0000256" key="12">
    <source>
        <dbReference type="ARBA" id="ARBA00023264"/>
    </source>
</evidence>
<protein>
    <submittedName>
        <fullName evidence="14">Diacylglycerol kinase</fullName>
        <ecNumber evidence="14">2.7.1.107</ecNumber>
    </submittedName>
</protein>
<keyword evidence="4 14" id="KW-0808">Transferase</keyword>
<dbReference type="Gene3D" id="2.60.200.40">
    <property type="match status" value="1"/>
</dbReference>
<evidence type="ECO:0000256" key="8">
    <source>
        <dbReference type="ARBA" id="ARBA00022840"/>
    </source>
</evidence>
<evidence type="ECO:0000256" key="6">
    <source>
        <dbReference type="ARBA" id="ARBA00022741"/>
    </source>
</evidence>
<dbReference type="GO" id="GO:0008654">
    <property type="term" value="P:phospholipid biosynthetic process"/>
    <property type="evidence" value="ECO:0007669"/>
    <property type="project" value="UniProtKB-KW"/>
</dbReference>
<dbReference type="NCBIfam" id="TIGR00147">
    <property type="entry name" value="YegS/Rv2252/BmrU family lipid kinase"/>
    <property type="match status" value="1"/>
</dbReference>
<dbReference type="InterPro" id="IPR005218">
    <property type="entry name" value="Diacylglycerol/lipid_kinase"/>
</dbReference>
<evidence type="ECO:0000259" key="13">
    <source>
        <dbReference type="PROSITE" id="PS50146"/>
    </source>
</evidence>
<keyword evidence="3" id="KW-0444">Lipid biosynthesis</keyword>
<evidence type="ECO:0000256" key="9">
    <source>
        <dbReference type="ARBA" id="ARBA00022842"/>
    </source>
</evidence>